<evidence type="ECO:0000256" key="1">
    <source>
        <dbReference type="SAM" id="MobiDB-lite"/>
    </source>
</evidence>
<sequence length="147" mass="16143">MTPAAATKAAGFSINVRLHETIEYTANGNSYIAVILALVTGFVQTLDVSEDGQNITAPVETDKLGSSGLHQSRGKGRHLRQRRGQSICTIFWQRIFRNIHGCNPPSPVRENPDKVGGHADRTQRGQAGLEQYPLLNKAKINNVVQKR</sequence>
<dbReference type="AlphaFoldDB" id="A0A0H5QTZ9"/>
<feature type="compositionally biased region" description="Basic and acidic residues" evidence="1">
    <location>
        <begin position="110"/>
        <end position="123"/>
    </location>
</feature>
<dbReference type="EMBL" id="HACM01004760">
    <property type="protein sequence ID" value="CRZ05202.1"/>
    <property type="molecule type" value="Transcribed_RNA"/>
</dbReference>
<name>A0A0H5QTZ9_9EUKA</name>
<evidence type="ECO:0000313" key="2">
    <source>
        <dbReference type="EMBL" id="CRZ05202.1"/>
    </source>
</evidence>
<feature type="region of interest" description="Disordered" evidence="1">
    <location>
        <begin position="102"/>
        <end position="131"/>
    </location>
</feature>
<organism evidence="2">
    <name type="scientific">Spongospora subterranea</name>
    <dbReference type="NCBI Taxonomy" id="70186"/>
    <lineage>
        <taxon>Eukaryota</taxon>
        <taxon>Sar</taxon>
        <taxon>Rhizaria</taxon>
        <taxon>Endomyxa</taxon>
        <taxon>Phytomyxea</taxon>
        <taxon>Plasmodiophorida</taxon>
        <taxon>Plasmodiophoridae</taxon>
        <taxon>Spongospora</taxon>
    </lineage>
</organism>
<accession>A0A0H5QTZ9</accession>
<protein>
    <submittedName>
        <fullName evidence="2">Uncharacterized protein</fullName>
    </submittedName>
</protein>
<feature type="non-terminal residue" evidence="2">
    <location>
        <position position="147"/>
    </location>
</feature>
<reference evidence="2" key="1">
    <citation type="submission" date="2015-04" db="EMBL/GenBank/DDBJ databases">
        <title>The genome sequence of the plant pathogenic Rhizarian Plasmodiophora brassicae reveals insights in its biotrophic life cycle and the origin of chitin synthesis.</title>
        <authorList>
            <person name="Schwelm A."/>
            <person name="Fogelqvist J."/>
            <person name="Knaust A."/>
            <person name="Julke S."/>
            <person name="Lilja T."/>
            <person name="Dhandapani V."/>
            <person name="Bonilla-Rosso G."/>
            <person name="Karlsson M."/>
            <person name="Shevchenko A."/>
            <person name="Choi S.R."/>
            <person name="Kim H.G."/>
            <person name="Park J.Y."/>
            <person name="Lim Y.P."/>
            <person name="Ludwig-Muller J."/>
            <person name="Dixelius C."/>
        </authorList>
    </citation>
    <scope>NUCLEOTIDE SEQUENCE</scope>
    <source>
        <tissue evidence="2">Potato root galls</tissue>
    </source>
</reference>
<proteinExistence type="predicted"/>